<feature type="binding site" evidence="11">
    <location>
        <position position="149"/>
    </location>
    <ligand>
        <name>UDP-alpha-D-glucose</name>
        <dbReference type="ChEBI" id="CHEBI:58885"/>
    </ligand>
</feature>
<evidence type="ECO:0000256" key="8">
    <source>
        <dbReference type="ARBA" id="ARBA00023316"/>
    </source>
</evidence>
<dbReference type="Gene3D" id="3.90.550.10">
    <property type="entry name" value="Spore Coat Polysaccharide Biosynthesis Protein SpsA, Chain A"/>
    <property type="match status" value="2"/>
</dbReference>
<evidence type="ECO:0000256" key="7">
    <source>
        <dbReference type="ARBA" id="ARBA00023136"/>
    </source>
</evidence>
<evidence type="ECO:0000256" key="13">
    <source>
        <dbReference type="SAM" id="Phobius"/>
    </source>
</evidence>
<dbReference type="EMBL" id="JAMSHJ010000005">
    <property type="protein sequence ID" value="KAI5408972.1"/>
    <property type="molecule type" value="Genomic_DNA"/>
</dbReference>
<dbReference type="GO" id="GO:0016760">
    <property type="term" value="F:cellulose synthase (UDP-forming) activity"/>
    <property type="evidence" value="ECO:0007669"/>
    <property type="project" value="InterPro"/>
</dbReference>
<keyword evidence="8" id="KW-0961">Cell wall biogenesis/degradation</keyword>
<accession>A0A9D4WW12</accession>
<keyword evidence="3" id="KW-0808">Transferase</keyword>
<evidence type="ECO:0000313" key="14">
    <source>
        <dbReference type="EMBL" id="KAI5408972.1"/>
    </source>
</evidence>
<evidence type="ECO:0000256" key="10">
    <source>
        <dbReference type="PIRSR" id="PIRSR605150-1"/>
    </source>
</evidence>
<feature type="binding site" evidence="11">
    <location>
        <position position="120"/>
    </location>
    <ligand>
        <name>UDP-alpha-D-glucose</name>
        <dbReference type="ChEBI" id="CHEBI:58885"/>
    </ligand>
</feature>
<feature type="binding site" evidence="12">
    <location>
        <position position="289"/>
    </location>
    <ligand>
        <name>Mn(2+)</name>
        <dbReference type="ChEBI" id="CHEBI:29035"/>
    </ligand>
</feature>
<evidence type="ECO:0000256" key="5">
    <source>
        <dbReference type="ARBA" id="ARBA00022989"/>
    </source>
</evidence>
<dbReference type="GO" id="GO:0000139">
    <property type="term" value="C:Golgi membrane"/>
    <property type="evidence" value="ECO:0007669"/>
    <property type="project" value="UniProtKB-SubCell"/>
</dbReference>
<evidence type="ECO:0000313" key="15">
    <source>
        <dbReference type="Proteomes" id="UP001058974"/>
    </source>
</evidence>
<feature type="non-terminal residue" evidence="14">
    <location>
        <position position="747"/>
    </location>
</feature>
<feature type="transmembrane region" description="Helical" evidence="13">
    <location>
        <begin position="658"/>
        <end position="682"/>
    </location>
</feature>
<keyword evidence="7 13" id="KW-0472">Membrane</keyword>
<reference evidence="14 15" key="1">
    <citation type="journal article" date="2022" name="Nat. Genet.">
        <title>Improved pea reference genome and pan-genome highlight genomic features and evolutionary characteristics.</title>
        <authorList>
            <person name="Yang T."/>
            <person name="Liu R."/>
            <person name="Luo Y."/>
            <person name="Hu S."/>
            <person name="Wang D."/>
            <person name="Wang C."/>
            <person name="Pandey M.K."/>
            <person name="Ge S."/>
            <person name="Xu Q."/>
            <person name="Li N."/>
            <person name="Li G."/>
            <person name="Huang Y."/>
            <person name="Saxena R.K."/>
            <person name="Ji Y."/>
            <person name="Li M."/>
            <person name="Yan X."/>
            <person name="He Y."/>
            <person name="Liu Y."/>
            <person name="Wang X."/>
            <person name="Xiang C."/>
            <person name="Varshney R.K."/>
            <person name="Ding H."/>
            <person name="Gao S."/>
            <person name="Zong X."/>
        </authorList>
    </citation>
    <scope>NUCLEOTIDE SEQUENCE [LARGE SCALE GENOMIC DNA]</scope>
    <source>
        <strain evidence="14 15">cv. Zhongwan 6</strain>
    </source>
</reference>
<dbReference type="AlphaFoldDB" id="A0A9D4WW12"/>
<keyword evidence="2" id="KW-0328">Glycosyltransferase</keyword>
<gene>
    <name evidence="14" type="ORF">KIW84_054701</name>
</gene>
<organism evidence="14 15">
    <name type="scientific">Pisum sativum</name>
    <name type="common">Garden pea</name>
    <name type="synonym">Lathyrus oleraceus</name>
    <dbReference type="NCBI Taxonomy" id="3888"/>
    <lineage>
        <taxon>Eukaryota</taxon>
        <taxon>Viridiplantae</taxon>
        <taxon>Streptophyta</taxon>
        <taxon>Embryophyta</taxon>
        <taxon>Tracheophyta</taxon>
        <taxon>Spermatophyta</taxon>
        <taxon>Magnoliopsida</taxon>
        <taxon>eudicotyledons</taxon>
        <taxon>Gunneridae</taxon>
        <taxon>Pentapetalae</taxon>
        <taxon>rosids</taxon>
        <taxon>fabids</taxon>
        <taxon>Fabales</taxon>
        <taxon>Fabaceae</taxon>
        <taxon>Papilionoideae</taxon>
        <taxon>50 kb inversion clade</taxon>
        <taxon>NPAAA clade</taxon>
        <taxon>Hologalegina</taxon>
        <taxon>IRL clade</taxon>
        <taxon>Fabeae</taxon>
        <taxon>Lathyrus</taxon>
    </lineage>
</organism>
<keyword evidence="5 13" id="KW-1133">Transmembrane helix</keyword>
<dbReference type="SUPFAM" id="SSF53448">
    <property type="entry name" value="Nucleotide-diphospho-sugar transferases"/>
    <property type="match status" value="1"/>
</dbReference>
<evidence type="ECO:0000256" key="1">
    <source>
        <dbReference type="ARBA" id="ARBA00004653"/>
    </source>
</evidence>
<name>A0A9D4WW12_PEA</name>
<evidence type="ECO:0000256" key="4">
    <source>
        <dbReference type="ARBA" id="ARBA00022692"/>
    </source>
</evidence>
<comment type="subcellular location">
    <subcellularLocation>
        <location evidence="1">Golgi apparatus membrane</location>
        <topology evidence="1">Multi-pass membrane protein</topology>
    </subcellularLocation>
</comment>
<evidence type="ECO:0000256" key="6">
    <source>
        <dbReference type="ARBA" id="ARBA00023034"/>
    </source>
</evidence>
<keyword evidence="6" id="KW-0333">Golgi apparatus</keyword>
<feature type="transmembrane region" description="Helical" evidence="13">
    <location>
        <begin position="567"/>
        <end position="590"/>
    </location>
</feature>
<dbReference type="InterPro" id="IPR029044">
    <property type="entry name" value="Nucleotide-diphossugar_trans"/>
</dbReference>
<protein>
    <recommendedName>
        <fullName evidence="16">Cellulose synthase-like protein E1</fullName>
    </recommendedName>
</protein>
<dbReference type="Proteomes" id="UP001058974">
    <property type="component" value="Chromosome 5"/>
</dbReference>
<evidence type="ECO:0000256" key="2">
    <source>
        <dbReference type="ARBA" id="ARBA00022676"/>
    </source>
</evidence>
<dbReference type="FunFam" id="3.90.550.10:FF:000138">
    <property type="entry name" value="Cellulose synthase isolog"/>
    <property type="match status" value="1"/>
</dbReference>
<feature type="active site" evidence="10">
    <location>
        <position position="457"/>
    </location>
</feature>
<dbReference type="PANTHER" id="PTHR13301">
    <property type="entry name" value="X-BOX TRANSCRIPTION FACTOR-RELATED"/>
    <property type="match status" value="1"/>
</dbReference>
<keyword evidence="4 13" id="KW-0812">Transmembrane</keyword>
<comment type="caution">
    <text evidence="14">The sequence shown here is derived from an EMBL/GenBank/DDBJ whole genome shotgun (WGS) entry which is preliminary data.</text>
</comment>
<dbReference type="GO" id="GO:0030244">
    <property type="term" value="P:cellulose biosynthetic process"/>
    <property type="evidence" value="ECO:0007669"/>
    <property type="project" value="InterPro"/>
</dbReference>
<feature type="transmembrane region" description="Helical" evidence="13">
    <location>
        <begin position="694"/>
        <end position="712"/>
    </location>
</feature>
<feature type="transmembrane region" description="Helical" evidence="13">
    <location>
        <begin position="60"/>
        <end position="79"/>
    </location>
</feature>
<evidence type="ECO:0000256" key="12">
    <source>
        <dbReference type="PIRSR" id="PIRSR605150-3"/>
    </source>
</evidence>
<feature type="transmembrane region" description="Helical" evidence="13">
    <location>
        <begin position="542"/>
        <end position="561"/>
    </location>
</feature>
<dbReference type="Gramene" id="Psat05G0470100-T1">
    <property type="protein sequence ID" value="KAI5408972.1"/>
    <property type="gene ID" value="KIW84_054701"/>
</dbReference>
<proteinExistence type="predicted"/>
<feature type="transmembrane region" description="Helical" evidence="13">
    <location>
        <begin position="27"/>
        <end position="48"/>
    </location>
</feature>
<feature type="transmembrane region" description="Helical" evidence="13">
    <location>
        <begin position="724"/>
        <end position="746"/>
    </location>
</feature>
<feature type="binding site" evidence="12">
    <location>
        <position position="313"/>
    </location>
    <ligand>
        <name>Mn(2+)</name>
        <dbReference type="ChEBI" id="CHEBI:29035"/>
    </ligand>
</feature>
<dbReference type="GO" id="GO:0071555">
    <property type="term" value="P:cell wall organization"/>
    <property type="evidence" value="ECO:0007669"/>
    <property type="project" value="UniProtKB-KW"/>
</dbReference>
<evidence type="ECO:0000256" key="11">
    <source>
        <dbReference type="PIRSR" id="PIRSR605150-2"/>
    </source>
</evidence>
<evidence type="ECO:0008006" key="16">
    <source>
        <dbReference type="Google" id="ProtNLM"/>
    </source>
</evidence>
<evidence type="ECO:0000256" key="3">
    <source>
        <dbReference type="ARBA" id="ARBA00022679"/>
    </source>
</evidence>
<evidence type="ECO:0000256" key="9">
    <source>
        <dbReference type="ARBA" id="ARBA00037405"/>
    </source>
</evidence>
<dbReference type="Pfam" id="PF03552">
    <property type="entry name" value="Cellulose_synt"/>
    <property type="match status" value="2"/>
</dbReference>
<feature type="transmembrane region" description="Helical" evidence="13">
    <location>
        <begin position="611"/>
        <end position="632"/>
    </location>
</feature>
<sequence>EQVEQSSLMAKEECYPLFETRKATGRFMYIIFSFSVFVGICSIWIYRLSYISKEFEDGNWIVWIGLLFSELWFGFYWLLRQNLRWNPIFRQPLPQVLSQRYEKVLPKVDIFVCTADPEIEPPIMVINTVLSVMAYDYPTEKLSVYLSDDAGSDVTFYAMLEASQFAKHWLPFCKRFKVEPRSPNAYFKTLDTTNSNNGKELLAIKKLYQEMESRVEKASKLGKVREEDYSNYKGFSQWDSYSSKRDHDTILHILLHRNDLNARDEDGIVMPALVYLAREKRPHFPHNFKAGAMNSLIRVSSMISNGKIILNVDCDMYSNNPQSLRDALCFFMDEDKGHEIAFVQAPQNFENLTKNDIYSGAFLIPYEVEIFGIDGFGGPMYIGTGCFHRRDVLCGRKFNKQYRNDWNNANDENINHRIEASLQEMEEKSKPLASCTYEENTSWGKEMGLLYDCAVEDIVTGLSILCKGWKSVCYSPTRKAFLGLSPTTLPEALIQHKRWSEGGFQIVLSKFSTLWYPYGLISLGLQLAYCHYNLWALNSFPTLYYCIIPSLFLLRGIPLFPQISSPWFIPFAYVIVGDSTYCLIEFLRVGGTIKGWWNDLRMWLYKRTSSYLFAFVDTMLKFIGFSNSGFIVSTKVAEEDVSQRYENEIMEFGNSSPMLTLLATIAMLNLFCLVGMLLKVVVLSGEGFRIFETMLLQVLLSGVLVVINIPIYEGLFLRKDKGRMPASVVVKSTTLALSACVLFSVLS</sequence>
<dbReference type="InterPro" id="IPR005150">
    <property type="entry name" value="Cellulose_synth"/>
</dbReference>
<keyword evidence="15" id="KW-1185">Reference proteome</keyword>
<feature type="active site" evidence="10">
    <location>
        <position position="149"/>
    </location>
</feature>
<comment type="function">
    <text evidence="9">Thought to be a Golgi-localized beta-glycan synthase that polymerize the backbones of noncellulosic polysaccharides (hemicelluloses) of plant cell wall.</text>
</comment>